<organism evidence="9 10">
    <name type="scientific">Olivibacter domesticus</name>
    <name type="common">Pseudosphingobacterium domesticum</name>
    <dbReference type="NCBI Taxonomy" id="407022"/>
    <lineage>
        <taxon>Bacteria</taxon>
        <taxon>Pseudomonadati</taxon>
        <taxon>Bacteroidota</taxon>
        <taxon>Sphingobacteriia</taxon>
        <taxon>Sphingobacteriales</taxon>
        <taxon>Sphingobacteriaceae</taxon>
        <taxon>Olivibacter</taxon>
    </lineage>
</organism>
<evidence type="ECO:0000256" key="5">
    <source>
        <dbReference type="ARBA" id="ARBA00023237"/>
    </source>
</evidence>
<dbReference type="Pfam" id="PF07980">
    <property type="entry name" value="SusD_RagB"/>
    <property type="match status" value="1"/>
</dbReference>
<evidence type="ECO:0000256" key="6">
    <source>
        <dbReference type="SAM" id="SignalP"/>
    </source>
</evidence>
<evidence type="ECO:0000313" key="10">
    <source>
        <dbReference type="Proteomes" id="UP000199421"/>
    </source>
</evidence>
<dbReference type="CDD" id="cd08977">
    <property type="entry name" value="SusD"/>
    <property type="match status" value="1"/>
</dbReference>
<dbReference type="EMBL" id="FOAF01000011">
    <property type="protein sequence ID" value="SEM38430.1"/>
    <property type="molecule type" value="Genomic_DNA"/>
</dbReference>
<dbReference type="Gene3D" id="1.25.40.390">
    <property type="match status" value="1"/>
</dbReference>
<evidence type="ECO:0000313" key="9">
    <source>
        <dbReference type="EMBL" id="SEM38430.1"/>
    </source>
</evidence>
<sequence>MKIRIYIMACLLLVVSSCKNLLDVEPYSFSSDGNYYENEGQILRAVNGAYASLQGLYTNDCFYSLTEMRADNTNYQFDETDRGAQQREEIDEFMITSTNNYVNTCWRILYDNIQQTNVILDRVDAVAFADEALKNRYIGETKFLRALQYFYLVRLFGEVPLLIHEVSDPESAFAEGRASVEEVYNQIISDAQGAIETLPASYSGNDIGRATKGAALALLGEVYLTRKEYDLAVSTLEQVTTMNYSLVANYGDNFNPATKNNSESVFSIQYDAALQTEASNFIFMFGPSNGKMELTGFPGKLGGSNIPTPSIVNAYEEGDVRKDISIQLFDNASNAAFQESVAFGGKIPFIKKFYHPPFLEDNRANEDWPVYRYSYVLLMLAEAINEQGGDPYPYINQVRTRAKLAPLAGLSQAELKEAIAHEQRVEVAFENHRWFQLLRSGKAVEIMNQHGIEEKKRLSRLSKASYNLQEYMLLYPIPERETRLNGFEQNPGW</sequence>
<keyword evidence="10" id="KW-1185">Reference proteome</keyword>
<feature type="domain" description="SusD-like N-terminal" evidence="8">
    <location>
        <begin position="57"/>
        <end position="224"/>
    </location>
</feature>
<dbReference type="Pfam" id="PF14322">
    <property type="entry name" value="SusD-like_3"/>
    <property type="match status" value="1"/>
</dbReference>
<dbReference type="Proteomes" id="UP000199421">
    <property type="component" value="Unassembled WGS sequence"/>
</dbReference>
<keyword evidence="4" id="KW-0472">Membrane</keyword>
<evidence type="ECO:0000259" key="8">
    <source>
        <dbReference type="Pfam" id="PF14322"/>
    </source>
</evidence>
<comment type="subcellular location">
    <subcellularLocation>
        <location evidence="1">Cell outer membrane</location>
    </subcellularLocation>
</comment>
<accession>A0A1H7XX75</accession>
<dbReference type="RefSeq" id="WP_093331109.1">
    <property type="nucleotide sequence ID" value="NZ_FOAF01000011.1"/>
</dbReference>
<keyword evidence="5" id="KW-0998">Cell outer membrane</keyword>
<keyword evidence="3 6" id="KW-0732">Signal</keyword>
<evidence type="ECO:0000256" key="1">
    <source>
        <dbReference type="ARBA" id="ARBA00004442"/>
    </source>
</evidence>
<dbReference type="SUPFAM" id="SSF48452">
    <property type="entry name" value="TPR-like"/>
    <property type="match status" value="1"/>
</dbReference>
<name>A0A1H7XX75_OLID1</name>
<evidence type="ECO:0000256" key="2">
    <source>
        <dbReference type="ARBA" id="ARBA00006275"/>
    </source>
</evidence>
<proteinExistence type="inferred from homology"/>
<dbReference type="InterPro" id="IPR011990">
    <property type="entry name" value="TPR-like_helical_dom_sf"/>
</dbReference>
<feature type="chain" id="PRO_5011599538" evidence="6">
    <location>
        <begin position="22"/>
        <end position="493"/>
    </location>
</feature>
<dbReference type="GO" id="GO:0009279">
    <property type="term" value="C:cell outer membrane"/>
    <property type="evidence" value="ECO:0007669"/>
    <property type="project" value="UniProtKB-SubCell"/>
</dbReference>
<feature type="domain" description="RagB/SusD" evidence="7">
    <location>
        <begin position="349"/>
        <end position="493"/>
    </location>
</feature>
<evidence type="ECO:0000259" key="7">
    <source>
        <dbReference type="Pfam" id="PF07980"/>
    </source>
</evidence>
<reference evidence="10" key="1">
    <citation type="submission" date="2016-10" db="EMBL/GenBank/DDBJ databases">
        <authorList>
            <person name="Varghese N."/>
            <person name="Submissions S."/>
        </authorList>
    </citation>
    <scope>NUCLEOTIDE SEQUENCE [LARGE SCALE GENOMIC DNA]</scope>
    <source>
        <strain evidence="10">DSM 18733</strain>
    </source>
</reference>
<dbReference type="InterPro" id="IPR012944">
    <property type="entry name" value="SusD_RagB_dom"/>
</dbReference>
<evidence type="ECO:0000256" key="3">
    <source>
        <dbReference type="ARBA" id="ARBA00022729"/>
    </source>
</evidence>
<comment type="similarity">
    <text evidence="2">Belongs to the SusD family.</text>
</comment>
<dbReference type="InterPro" id="IPR033985">
    <property type="entry name" value="SusD-like_N"/>
</dbReference>
<feature type="signal peptide" evidence="6">
    <location>
        <begin position="1"/>
        <end position="21"/>
    </location>
</feature>
<dbReference type="PROSITE" id="PS51257">
    <property type="entry name" value="PROKAR_LIPOPROTEIN"/>
    <property type="match status" value="1"/>
</dbReference>
<evidence type="ECO:0000256" key="4">
    <source>
        <dbReference type="ARBA" id="ARBA00023136"/>
    </source>
</evidence>
<protein>
    <submittedName>
        <fullName evidence="9">Starch-binding associating with outer membrane</fullName>
    </submittedName>
</protein>
<dbReference type="STRING" id="407022.SAMN05661044_05043"/>
<dbReference type="AlphaFoldDB" id="A0A1H7XX75"/>
<dbReference type="OrthoDB" id="993981at2"/>
<gene>
    <name evidence="9" type="ORF">SAMN05661044_05043</name>
</gene>